<proteinExistence type="predicted"/>
<dbReference type="EMBL" id="SPKT01000002">
    <property type="protein sequence ID" value="TFI01149.1"/>
    <property type="molecule type" value="Genomic_DNA"/>
</dbReference>
<keyword evidence="2" id="KW-1185">Reference proteome</keyword>
<name>A0ABY2K292_9MICC</name>
<dbReference type="Proteomes" id="UP000297477">
    <property type="component" value="Unassembled WGS sequence"/>
</dbReference>
<gene>
    <name evidence="1" type="ORF">E4A49_01430</name>
</gene>
<evidence type="ECO:0000313" key="1">
    <source>
        <dbReference type="EMBL" id="TFI01149.1"/>
    </source>
</evidence>
<reference evidence="1 2" key="1">
    <citation type="submission" date="2019-03" db="EMBL/GenBank/DDBJ databases">
        <title>Reclassification of Micrococcus aloeverae and Micrococcus yunnanensis as later heterotypic synonyms of Micrococcus luteus.</title>
        <authorList>
            <person name="Huang C.-H."/>
        </authorList>
    </citation>
    <scope>NUCLEOTIDE SEQUENCE [LARGE SCALE GENOMIC DNA]</scope>
    <source>
        <strain evidence="1 2">BCRC 12151</strain>
    </source>
</reference>
<accession>A0ABY2K292</accession>
<sequence length="90" mass="9730">MFTTSTDFEQEVPYTKLGAFAVLHAGGDHTKAARMLRDGQNTPDGRRYGTEPTFDPATLQADQDAWIHKQTPAATATVTHLPATGTNDPT</sequence>
<protein>
    <submittedName>
        <fullName evidence="1">Uncharacterized protein</fullName>
    </submittedName>
</protein>
<organism evidence="1 2">
    <name type="scientific">Micrococcus lylae</name>
    <dbReference type="NCBI Taxonomy" id="1273"/>
    <lineage>
        <taxon>Bacteria</taxon>
        <taxon>Bacillati</taxon>
        <taxon>Actinomycetota</taxon>
        <taxon>Actinomycetes</taxon>
        <taxon>Micrococcales</taxon>
        <taxon>Micrococcaceae</taxon>
        <taxon>Micrococcus</taxon>
    </lineage>
</organism>
<comment type="caution">
    <text evidence="1">The sequence shown here is derived from an EMBL/GenBank/DDBJ whole genome shotgun (WGS) entry which is preliminary data.</text>
</comment>
<evidence type="ECO:0000313" key="2">
    <source>
        <dbReference type="Proteomes" id="UP000297477"/>
    </source>
</evidence>